<protein>
    <recommendedName>
        <fullName evidence="2">Stc1 domain-containing protein</fullName>
    </recommendedName>
</protein>
<accession>A0A8H4XF27</accession>
<dbReference type="EMBL" id="JABEXW010000081">
    <property type="protein sequence ID" value="KAF4971749.1"/>
    <property type="molecule type" value="Genomic_DNA"/>
</dbReference>
<evidence type="ECO:0000256" key="1">
    <source>
        <dbReference type="SAM" id="MobiDB-lite"/>
    </source>
</evidence>
<feature type="region of interest" description="Disordered" evidence="1">
    <location>
        <begin position="333"/>
        <end position="352"/>
    </location>
</feature>
<dbReference type="Proteomes" id="UP000622797">
    <property type="component" value="Unassembled WGS sequence"/>
</dbReference>
<reference evidence="3" key="2">
    <citation type="submission" date="2020-05" db="EMBL/GenBank/DDBJ databases">
        <authorList>
            <person name="Kim H.-S."/>
            <person name="Proctor R.H."/>
            <person name="Brown D.W."/>
        </authorList>
    </citation>
    <scope>NUCLEOTIDE SEQUENCE</scope>
    <source>
        <strain evidence="3">NRRL 20472</strain>
    </source>
</reference>
<feature type="compositionally biased region" description="Polar residues" evidence="1">
    <location>
        <begin position="220"/>
        <end position="233"/>
    </location>
</feature>
<dbReference type="AlphaFoldDB" id="A0A8H4XF27"/>
<dbReference type="InterPro" id="IPR024630">
    <property type="entry name" value="Stc1"/>
</dbReference>
<gene>
    <name evidence="3" type="ORF">FSARC_1548</name>
</gene>
<comment type="caution">
    <text evidence="3">The sequence shown here is derived from an EMBL/GenBank/DDBJ whole genome shotgun (WGS) entry which is preliminary data.</text>
</comment>
<dbReference type="Pfam" id="PF12898">
    <property type="entry name" value="Stc1"/>
    <property type="match status" value="1"/>
</dbReference>
<keyword evidence="4" id="KW-1185">Reference proteome</keyword>
<reference evidence="3" key="1">
    <citation type="journal article" date="2020" name="BMC Genomics">
        <title>Correction to: Identification and distribution of gene clusters required for synthesis of sphingolipid metabolism inhibitors in diverse species of the filamentous fungus Fusarium.</title>
        <authorList>
            <person name="Kim H.S."/>
            <person name="Lohmar J.M."/>
            <person name="Busman M."/>
            <person name="Brown D.W."/>
            <person name="Naumann T.A."/>
            <person name="Divon H.H."/>
            <person name="Lysoe E."/>
            <person name="Uhlig S."/>
            <person name="Proctor R.H."/>
        </authorList>
    </citation>
    <scope>NUCLEOTIDE SEQUENCE</scope>
    <source>
        <strain evidence="3">NRRL 20472</strain>
    </source>
</reference>
<organism evidence="3 4">
    <name type="scientific">Fusarium sarcochroum</name>
    <dbReference type="NCBI Taxonomy" id="1208366"/>
    <lineage>
        <taxon>Eukaryota</taxon>
        <taxon>Fungi</taxon>
        <taxon>Dikarya</taxon>
        <taxon>Ascomycota</taxon>
        <taxon>Pezizomycotina</taxon>
        <taxon>Sordariomycetes</taxon>
        <taxon>Hypocreomycetidae</taxon>
        <taxon>Hypocreales</taxon>
        <taxon>Nectriaceae</taxon>
        <taxon>Fusarium</taxon>
        <taxon>Fusarium lateritium species complex</taxon>
    </lineage>
</organism>
<name>A0A8H4XF27_9HYPO</name>
<evidence type="ECO:0000259" key="2">
    <source>
        <dbReference type="Pfam" id="PF12898"/>
    </source>
</evidence>
<evidence type="ECO:0000313" key="4">
    <source>
        <dbReference type="Proteomes" id="UP000622797"/>
    </source>
</evidence>
<dbReference type="OrthoDB" id="3514033at2759"/>
<feature type="region of interest" description="Disordered" evidence="1">
    <location>
        <begin position="220"/>
        <end position="267"/>
    </location>
</feature>
<proteinExistence type="predicted"/>
<feature type="compositionally biased region" description="Polar residues" evidence="1">
    <location>
        <begin position="246"/>
        <end position="259"/>
    </location>
</feature>
<sequence>MTAPKFPTQYRCAAGGELKSITEFSNKQQQKISGRGRIDAENTGMICKEHNQAQIKSERTCEYCNLTKPLSKFSGRSRKHEEFRCTRCTGWTDTAEPSVTPIPLATGHVSAEEETAEKNWKAPVHTGDFFDHENHPEVYISGPKALGIVDSTPTIQKVFDELVNHPKESTRTSTSRLTASETSSIVGEHMSVTSSRIGSTLPPHLQGRLDKLMIDGDSVSASSKEMLQPNSSPAARELPPHLRGQKLTTSPSMPENMQQGTVGSTAASVSTATTIRKDQEEAVAARQISFNAWDSKGQKHKGIKNPTVMSSSASAVSTAGDNDHDSNVIGDWENIPSAPEPHVRGGSKWPKSSELRIPMSEIRKQQGMELYGRQKFEPAIERQRRMAYADFDDSDE</sequence>
<feature type="domain" description="Stc1" evidence="2">
    <location>
        <begin position="11"/>
        <end position="89"/>
    </location>
</feature>
<evidence type="ECO:0000313" key="3">
    <source>
        <dbReference type="EMBL" id="KAF4971749.1"/>
    </source>
</evidence>